<feature type="non-terminal residue" evidence="1">
    <location>
        <position position="1"/>
    </location>
</feature>
<dbReference type="AlphaFoldDB" id="A0A392W244"/>
<name>A0A392W244_9FABA</name>
<proteinExistence type="predicted"/>
<evidence type="ECO:0000313" key="1">
    <source>
        <dbReference type="EMBL" id="MCI92740.1"/>
    </source>
</evidence>
<protein>
    <submittedName>
        <fullName evidence="1">Uncharacterized protein</fullName>
    </submittedName>
</protein>
<dbReference type="Proteomes" id="UP000265520">
    <property type="component" value="Unassembled WGS sequence"/>
</dbReference>
<comment type="caution">
    <text evidence="1">The sequence shown here is derived from an EMBL/GenBank/DDBJ whole genome shotgun (WGS) entry which is preliminary data.</text>
</comment>
<evidence type="ECO:0000313" key="2">
    <source>
        <dbReference type="Proteomes" id="UP000265520"/>
    </source>
</evidence>
<organism evidence="1 2">
    <name type="scientific">Trifolium medium</name>
    <dbReference type="NCBI Taxonomy" id="97028"/>
    <lineage>
        <taxon>Eukaryota</taxon>
        <taxon>Viridiplantae</taxon>
        <taxon>Streptophyta</taxon>
        <taxon>Embryophyta</taxon>
        <taxon>Tracheophyta</taxon>
        <taxon>Spermatophyta</taxon>
        <taxon>Magnoliopsida</taxon>
        <taxon>eudicotyledons</taxon>
        <taxon>Gunneridae</taxon>
        <taxon>Pentapetalae</taxon>
        <taxon>rosids</taxon>
        <taxon>fabids</taxon>
        <taxon>Fabales</taxon>
        <taxon>Fabaceae</taxon>
        <taxon>Papilionoideae</taxon>
        <taxon>50 kb inversion clade</taxon>
        <taxon>NPAAA clade</taxon>
        <taxon>Hologalegina</taxon>
        <taxon>IRL clade</taxon>
        <taxon>Trifolieae</taxon>
        <taxon>Trifolium</taxon>
    </lineage>
</organism>
<dbReference type="EMBL" id="LXQA011308970">
    <property type="protein sequence ID" value="MCI92740.1"/>
    <property type="molecule type" value="Genomic_DNA"/>
</dbReference>
<reference evidence="1 2" key="1">
    <citation type="journal article" date="2018" name="Front. Plant Sci.">
        <title>Red Clover (Trifolium pratense) and Zigzag Clover (T. medium) - A Picture of Genomic Similarities and Differences.</title>
        <authorList>
            <person name="Dluhosova J."/>
            <person name="Istvanek J."/>
            <person name="Nedelnik J."/>
            <person name="Repkova J."/>
        </authorList>
    </citation>
    <scope>NUCLEOTIDE SEQUENCE [LARGE SCALE GENOMIC DNA]</scope>
    <source>
        <strain evidence="2">cv. 10/8</strain>
        <tissue evidence="1">Leaf</tissue>
    </source>
</reference>
<accession>A0A392W244</accession>
<keyword evidence="2" id="KW-1185">Reference proteome</keyword>
<sequence length="62" mass="6796">VKYSPRGYKDVPRLEEGLLVARYEEACGGVRGIMFNMSESKSRTSETCRVAAFIGHTGVEVG</sequence>